<comment type="caution">
    <text evidence="12">The sequence shown here is derived from an EMBL/GenBank/DDBJ whole genome shotgun (WGS) entry which is preliminary data.</text>
</comment>
<feature type="domain" description="C2H2-type" evidence="11">
    <location>
        <begin position="940"/>
        <end position="967"/>
    </location>
</feature>
<dbReference type="PANTHER" id="PTHR23226">
    <property type="entry name" value="ZINC FINGER AND SCAN DOMAIN-CONTAINING"/>
    <property type="match status" value="1"/>
</dbReference>
<dbReference type="FunFam" id="3.30.160.60:FF:000032">
    <property type="entry name" value="Krueppel-like factor 4"/>
    <property type="match status" value="1"/>
</dbReference>
<evidence type="ECO:0000256" key="10">
    <source>
        <dbReference type="SAM" id="MobiDB-lite"/>
    </source>
</evidence>
<name>A0A6A4TNQ0_SCOMX</name>
<feature type="domain" description="C2H2-type" evidence="11">
    <location>
        <begin position="1025"/>
        <end position="1052"/>
    </location>
</feature>
<feature type="domain" description="C2H2-type" evidence="11">
    <location>
        <begin position="996"/>
        <end position="1024"/>
    </location>
</feature>
<feature type="compositionally biased region" description="Polar residues" evidence="10">
    <location>
        <begin position="790"/>
        <end position="800"/>
    </location>
</feature>
<feature type="domain" description="C2H2-type" evidence="11">
    <location>
        <begin position="452"/>
        <end position="474"/>
    </location>
</feature>
<dbReference type="Gene3D" id="3.30.160.60">
    <property type="entry name" value="Classic Zinc Finger"/>
    <property type="match status" value="9"/>
</dbReference>
<dbReference type="FunFam" id="3.30.160.60:FF:000100">
    <property type="entry name" value="Zinc finger 45-like"/>
    <property type="match status" value="1"/>
</dbReference>
<dbReference type="SUPFAM" id="SSF57667">
    <property type="entry name" value="beta-beta-alpha zinc fingers"/>
    <property type="match status" value="7"/>
</dbReference>
<feature type="domain" description="C2H2-type" evidence="11">
    <location>
        <begin position="803"/>
        <end position="826"/>
    </location>
</feature>
<evidence type="ECO:0000313" key="12">
    <source>
        <dbReference type="EMBL" id="KAF0046905.1"/>
    </source>
</evidence>
<feature type="domain" description="C2H2-type" evidence="11">
    <location>
        <begin position="968"/>
        <end position="995"/>
    </location>
</feature>
<feature type="domain" description="C2H2-type" evidence="11">
    <location>
        <begin position="914"/>
        <end position="941"/>
    </location>
</feature>
<keyword evidence="6" id="KW-0805">Transcription regulation</keyword>
<feature type="domain" description="C2H2-type" evidence="11">
    <location>
        <begin position="626"/>
        <end position="653"/>
    </location>
</feature>
<evidence type="ECO:0000256" key="8">
    <source>
        <dbReference type="ARBA" id="ARBA00023242"/>
    </source>
</evidence>
<evidence type="ECO:0000256" key="3">
    <source>
        <dbReference type="ARBA" id="ARBA00022737"/>
    </source>
</evidence>
<feature type="domain" description="C2H2-type" evidence="11">
    <location>
        <begin position="719"/>
        <end position="750"/>
    </location>
</feature>
<feature type="domain" description="C2H2-type" evidence="11">
    <location>
        <begin position="541"/>
        <end position="570"/>
    </location>
</feature>
<dbReference type="EMBL" id="VEVO01000001">
    <property type="protein sequence ID" value="KAF0046905.1"/>
    <property type="molecule type" value="Genomic_DNA"/>
</dbReference>
<evidence type="ECO:0000256" key="7">
    <source>
        <dbReference type="ARBA" id="ARBA00023163"/>
    </source>
</evidence>
<accession>A0A6A4TNQ0</accession>
<evidence type="ECO:0000256" key="4">
    <source>
        <dbReference type="ARBA" id="ARBA00022771"/>
    </source>
</evidence>
<feature type="domain" description="C2H2-type" evidence="11">
    <location>
        <begin position="1053"/>
        <end position="1077"/>
    </location>
</feature>
<feature type="region of interest" description="Disordered" evidence="10">
    <location>
        <begin position="774"/>
        <end position="800"/>
    </location>
</feature>
<keyword evidence="8" id="KW-0539">Nucleus</keyword>
<keyword evidence="2" id="KW-0479">Metal-binding</keyword>
<evidence type="ECO:0000313" key="13">
    <source>
        <dbReference type="Proteomes" id="UP000438429"/>
    </source>
</evidence>
<evidence type="ECO:0000259" key="11">
    <source>
        <dbReference type="PROSITE" id="PS50157"/>
    </source>
</evidence>
<evidence type="ECO:0000256" key="6">
    <source>
        <dbReference type="ARBA" id="ARBA00023015"/>
    </source>
</evidence>
<sequence length="1077" mass="122313">MCLQRRGQMLRNGSLYLARGNLVNYNYAIKTSFFKKNFDVRYKILTVAKKQTNGKNTRRSDFRERPRASLRMRTFFLRLRCERTAPDLQVKLLCLQRHNEQDINGPCVSPPPPPSLPLSSLRLIVPPLQLLSAALWQVVKQGAVMYYGLLEEFVSSVLDTVPGLLAHAERVQLVVGLRARVVLECGRSEGFASPQAVQHHLSRMNAYITKQEETSSSEVKASVTNFLKLVHTLVDDHCQRDIFYQKIFPTVFGPKYDSALEALMRKFLFNLQKLLPVPNLEQTSLWLSLSPSVLKECVDFMKHPELLNTLIQHHKHHGHEVPQALSSSGDDCILSSLSYHLPKVNNDEGDKFVISGSVCIGDDWHTDNSIGSESAKDEEENFEEIKPEVARNVQRNGQQHTDDVTEYEGASVEVTLEPFDESESNDDDGDGVLDKKWLPHLKAHNRTSSRTFKCLACGRDFGSISKLKRHKVTQCSCLMNRRVQSDSSSQSRFFTKIKLHPKPKIIAQRSEAELPLAGLSAHNPSDTRSLSNFEANDDSSLVCRSCGKVFTYPKNFDKHQRICAVSSKRQMQTNPQCSTASAHHSQSNPVDKTKVALLSESNTEPSGDAPLETLSSDSGKRSSRVKKCSVCGQIFTCSADSTRHMRSHIDTSQNFDSYNDCETHEGQCRVSNQGPKEKDEFMLENSSRNSTKRNLEDTLVSVADTPANTRSVRDCKSPLTCKECGKGFSYYKNFEKHQSKCYMTRPGRKMRTTNTNHFVINGCFQSADNTDESCAETSSDTNERKPETRPSPTGDSKTESCNIKCTMCEKNFSEIVPLRRHYAKSHKVRGSYPCQSCRRTFVRLCELVRHQQNKKLYQCSTCKKCYTKPGLLDDHQKVHAASVTASICETCGKIFKSLTYLILHQSKHREKQPSVCSYCGKQFSTKDCLKAHMVRHTGGYPCPVCGKKFNQKTYLKWHLYKHTGQEPYLCDTCGKGWPSAAQLRVHMVQHTEERPFKCQDCGVCYKRRSHLMAHRSEKHIRLRPFVCEICSKAFRLNNVLKKHMMVHTGERPFTCPKCGKTFTRNTRLREHKEKTCL</sequence>
<dbReference type="PROSITE" id="PS50157">
    <property type="entry name" value="ZINC_FINGER_C2H2_2"/>
    <property type="match status" value="14"/>
</dbReference>
<evidence type="ECO:0000256" key="1">
    <source>
        <dbReference type="ARBA" id="ARBA00004123"/>
    </source>
</evidence>
<dbReference type="GO" id="GO:0008270">
    <property type="term" value="F:zinc ion binding"/>
    <property type="evidence" value="ECO:0007669"/>
    <property type="project" value="UniProtKB-KW"/>
</dbReference>
<feature type="domain" description="C2H2-type" evidence="11">
    <location>
        <begin position="832"/>
        <end position="852"/>
    </location>
</feature>
<keyword evidence="4 9" id="KW-0863">Zinc-finger</keyword>
<dbReference type="FunFam" id="3.30.160.60:FF:000624">
    <property type="entry name" value="zinc finger protein 697"/>
    <property type="match status" value="1"/>
</dbReference>
<keyword evidence="3" id="KW-0677">Repeat</keyword>
<evidence type="ECO:0000256" key="5">
    <source>
        <dbReference type="ARBA" id="ARBA00022833"/>
    </source>
</evidence>
<keyword evidence="7" id="KW-0804">Transcription</keyword>
<dbReference type="Pfam" id="PF00096">
    <property type="entry name" value="zf-C2H2"/>
    <property type="match status" value="9"/>
</dbReference>
<dbReference type="InterPro" id="IPR013087">
    <property type="entry name" value="Znf_C2H2_type"/>
</dbReference>
<dbReference type="InterPro" id="IPR029400">
    <property type="entry name" value="TINF2_N"/>
</dbReference>
<dbReference type="AlphaFoldDB" id="A0A6A4TNQ0"/>
<proteinExistence type="predicted"/>
<dbReference type="GO" id="GO:0005634">
    <property type="term" value="C:nucleus"/>
    <property type="evidence" value="ECO:0007669"/>
    <property type="project" value="UniProtKB-SubCell"/>
</dbReference>
<dbReference type="FunFam" id="3.30.160.60:FF:000145">
    <property type="entry name" value="Zinc finger protein 574"/>
    <property type="match status" value="1"/>
</dbReference>
<comment type="subcellular location">
    <subcellularLocation>
        <location evidence="1">Nucleus</location>
    </subcellularLocation>
</comment>
<dbReference type="Pfam" id="PF14973">
    <property type="entry name" value="TINF2_N"/>
    <property type="match status" value="1"/>
</dbReference>
<reference evidence="12 13" key="1">
    <citation type="submission" date="2019-06" db="EMBL/GenBank/DDBJ databases">
        <title>Draft genomes of female and male turbot (Scophthalmus maximus).</title>
        <authorList>
            <person name="Xu H."/>
            <person name="Xu X.-W."/>
            <person name="Shao C."/>
            <person name="Chen S."/>
        </authorList>
    </citation>
    <scope>NUCLEOTIDE SEQUENCE [LARGE SCALE GENOMIC DNA]</scope>
    <source>
        <strain evidence="12">Ysfricsl-2016a</strain>
        <tissue evidence="12">Blood</tissue>
    </source>
</reference>
<dbReference type="CDD" id="cd11657">
    <property type="entry name" value="TIN2_N"/>
    <property type="match status" value="1"/>
</dbReference>
<dbReference type="SMART" id="SM00355">
    <property type="entry name" value="ZnF_C2H2"/>
    <property type="match status" value="14"/>
</dbReference>
<dbReference type="PANTHER" id="PTHR23226:SF400">
    <property type="entry name" value="ZINC FINGER AND BTB DOMAIN-CONTAINING PROTEIN 47"/>
    <property type="match status" value="1"/>
</dbReference>
<gene>
    <name evidence="12" type="ORF">F2P81_000538</name>
</gene>
<dbReference type="GO" id="GO:0000978">
    <property type="term" value="F:RNA polymerase II cis-regulatory region sequence-specific DNA binding"/>
    <property type="evidence" value="ECO:0007669"/>
    <property type="project" value="TreeGrafter"/>
</dbReference>
<dbReference type="Proteomes" id="UP000438429">
    <property type="component" value="Unassembled WGS sequence"/>
</dbReference>
<dbReference type="GO" id="GO:0000981">
    <property type="term" value="F:DNA-binding transcription factor activity, RNA polymerase II-specific"/>
    <property type="evidence" value="ECO:0007669"/>
    <property type="project" value="TreeGrafter"/>
</dbReference>
<evidence type="ECO:0000256" key="2">
    <source>
        <dbReference type="ARBA" id="ARBA00022723"/>
    </source>
</evidence>
<keyword evidence="5" id="KW-0862">Zinc</keyword>
<organism evidence="12 13">
    <name type="scientific">Scophthalmus maximus</name>
    <name type="common">Turbot</name>
    <name type="synonym">Psetta maxima</name>
    <dbReference type="NCBI Taxonomy" id="52904"/>
    <lineage>
        <taxon>Eukaryota</taxon>
        <taxon>Metazoa</taxon>
        <taxon>Chordata</taxon>
        <taxon>Craniata</taxon>
        <taxon>Vertebrata</taxon>
        <taxon>Euteleostomi</taxon>
        <taxon>Actinopterygii</taxon>
        <taxon>Neopterygii</taxon>
        <taxon>Teleostei</taxon>
        <taxon>Neoteleostei</taxon>
        <taxon>Acanthomorphata</taxon>
        <taxon>Carangaria</taxon>
        <taxon>Pleuronectiformes</taxon>
        <taxon>Pleuronectoidei</taxon>
        <taxon>Scophthalmidae</taxon>
        <taxon>Scophthalmus</taxon>
    </lineage>
</organism>
<dbReference type="PROSITE" id="PS00028">
    <property type="entry name" value="ZINC_FINGER_C2H2_1"/>
    <property type="match status" value="9"/>
</dbReference>
<dbReference type="InterPro" id="IPR036236">
    <property type="entry name" value="Znf_C2H2_sf"/>
</dbReference>
<feature type="domain" description="C2H2-type" evidence="11">
    <location>
        <begin position="857"/>
        <end position="884"/>
    </location>
</feature>
<protein>
    <recommendedName>
        <fullName evidence="11">C2H2-type domain-containing protein</fullName>
    </recommendedName>
</protein>
<feature type="domain" description="C2H2-type" evidence="11">
    <location>
        <begin position="886"/>
        <end position="913"/>
    </location>
</feature>
<evidence type="ECO:0000256" key="9">
    <source>
        <dbReference type="PROSITE-ProRule" id="PRU00042"/>
    </source>
</evidence>
<feature type="region of interest" description="Disordered" evidence="10">
    <location>
        <begin position="601"/>
        <end position="620"/>
    </location>
</feature>